<dbReference type="PANTHER" id="PTHR48153:SF4">
    <property type="entry name" value="UBIQUITIN CARBOXYL-TERMINAL HYDROLASE MUG105"/>
    <property type="match status" value="1"/>
</dbReference>
<feature type="compositionally biased region" description="Polar residues" evidence="3">
    <location>
        <begin position="497"/>
        <end position="507"/>
    </location>
</feature>
<dbReference type="GO" id="GO:0071567">
    <property type="term" value="F:deUFMylase activity"/>
    <property type="evidence" value="ECO:0007669"/>
    <property type="project" value="UniProtKB-ARBA"/>
</dbReference>
<sequence>MDSSDEIDIFDSSADLFDESNTYLPALGCDKPMNSQSLLNGHKKLSHNNGHLQLDNLSNTQKCINTVTNTPLLSSDKPVAQLEKIAPIGRGEKKCSNEHFNCNLCIPSTEITEISHEDSFEGLPKKRHKLYKSEEEFLPNVDLNMVADTNYAPVEILNVSNHSSDESDVSKVSLTTSKEDSNIPTRSTFSSSGTLSNEEIVKTTNSQQKNIASSSENQTASINSDYTVMNGLNNMLPRAEIATVDSTGEINTQIDSEGSSNIQTTSLSNNTISSLPTHPELICPFCNLQQDNLYLMEIHIDIMHSETSNDGNKEAAILKQDDFCANSEGNYFQFICPLCDLDLGDRVTLDVHLLAIHEEEQDVEASEQEICPLCGVTSYSENNMKLHIKSHAADQTVYGISETTQETVAAASTTLPAMTCPVCELKMTDTDLLISHVESHFNSKHSAVPDHITAESFKENSNKENVPLENSTINKKDGLKSNNKINTPPTCSKKVYPSTSQEIMTPSHSRENVSYKRHYEKNLERAVTKGEMSVTDYHEQKLLMAETDMMGVDNGSTRTRGLIEKLGLFYHKQARQGQVVYLCAPTDHYSGSYGDTGWGCGYRNFQMILSCLSRYPEYAQRIFADNLSIPSIPKLQQIIETAWKKGFDPQGCRQLRGQLVNTSKWIGATEIVATLSSLGIKCLLVDFHAPSAPDGTHPLLLEWVSNYFCRNQQGFLPPLYLQHQGHSRTIVGVEKDRGTVKLLLFDPGTPSDQLASIARDPLTWKHMRTFRRTQAGFRARQYQIVAITSLLADEEYEESKILKSEQVS</sequence>
<dbReference type="PANTHER" id="PTHR48153">
    <property type="entry name" value="UFM1-SPECIFIC PROTEASE 2"/>
    <property type="match status" value="1"/>
</dbReference>
<dbReference type="InterPro" id="IPR038765">
    <property type="entry name" value="Papain-like_cys_pep_sf"/>
</dbReference>
<gene>
    <name evidence="5" type="primary">ORF123125</name>
</gene>
<dbReference type="InterPro" id="IPR012462">
    <property type="entry name" value="UFSP1/2_DUB_cat"/>
</dbReference>
<dbReference type="Gene3D" id="3.90.70.130">
    <property type="match status" value="1"/>
</dbReference>
<feature type="domain" description="C2H2-type" evidence="4">
    <location>
        <begin position="336"/>
        <end position="357"/>
    </location>
</feature>
<evidence type="ECO:0000256" key="3">
    <source>
        <dbReference type="SAM" id="MobiDB-lite"/>
    </source>
</evidence>
<comment type="similarity">
    <text evidence="1">Belongs to the peptidase C78 family.</text>
</comment>
<dbReference type="SUPFAM" id="SSF54001">
    <property type="entry name" value="Cysteine proteinases"/>
    <property type="match status" value="1"/>
</dbReference>
<evidence type="ECO:0000256" key="2">
    <source>
        <dbReference type="ARBA" id="ARBA00022801"/>
    </source>
</evidence>
<protein>
    <recommendedName>
        <fullName evidence="4">C2H2-type domain-containing protein</fullName>
    </recommendedName>
</protein>
<reference evidence="5" key="1">
    <citation type="submission" date="2014-12" db="EMBL/GenBank/DDBJ databases">
        <title>Insight into the proteome of Arion vulgaris.</title>
        <authorList>
            <person name="Aradska J."/>
            <person name="Bulat T."/>
            <person name="Smidak R."/>
            <person name="Sarate P."/>
            <person name="Gangsoo J."/>
            <person name="Sialana F."/>
            <person name="Bilban M."/>
            <person name="Lubec G."/>
        </authorList>
    </citation>
    <scope>NUCLEOTIDE SEQUENCE</scope>
    <source>
        <tissue evidence="5">Skin</tissue>
    </source>
</reference>
<evidence type="ECO:0000256" key="1">
    <source>
        <dbReference type="ARBA" id="ARBA00008552"/>
    </source>
</evidence>
<dbReference type="AlphaFoldDB" id="A0A0B7AIP2"/>
<feature type="compositionally biased region" description="Polar residues" evidence="3">
    <location>
        <begin position="170"/>
        <end position="195"/>
    </location>
</feature>
<name>A0A0B7AIP2_9EUPU</name>
<evidence type="ECO:0000259" key="4">
    <source>
        <dbReference type="PROSITE" id="PS00028"/>
    </source>
</evidence>
<keyword evidence="2" id="KW-0378">Hydrolase</keyword>
<accession>A0A0B7AIP2</accession>
<dbReference type="EMBL" id="HACG01034004">
    <property type="protein sequence ID" value="CEK80869.1"/>
    <property type="molecule type" value="Transcribed_RNA"/>
</dbReference>
<dbReference type="SMART" id="SM00355">
    <property type="entry name" value="ZnF_C2H2"/>
    <property type="match status" value="4"/>
</dbReference>
<dbReference type="PROSITE" id="PS00028">
    <property type="entry name" value="ZINC_FINGER_C2H2_1"/>
    <property type="match status" value="2"/>
</dbReference>
<dbReference type="InterPro" id="IPR013087">
    <property type="entry name" value="Znf_C2H2_type"/>
</dbReference>
<dbReference type="Pfam" id="PF07910">
    <property type="entry name" value="Peptidase_C78"/>
    <property type="match status" value="1"/>
</dbReference>
<dbReference type="Gene3D" id="3.30.160.60">
    <property type="entry name" value="Classic Zinc Finger"/>
    <property type="match status" value="1"/>
</dbReference>
<feature type="domain" description="C2H2-type" evidence="4">
    <location>
        <begin position="420"/>
        <end position="440"/>
    </location>
</feature>
<organism evidence="5">
    <name type="scientific">Arion vulgaris</name>
    <dbReference type="NCBI Taxonomy" id="1028688"/>
    <lineage>
        <taxon>Eukaryota</taxon>
        <taxon>Metazoa</taxon>
        <taxon>Spiralia</taxon>
        <taxon>Lophotrochozoa</taxon>
        <taxon>Mollusca</taxon>
        <taxon>Gastropoda</taxon>
        <taxon>Heterobranchia</taxon>
        <taxon>Euthyneura</taxon>
        <taxon>Panpulmonata</taxon>
        <taxon>Eupulmonata</taxon>
        <taxon>Stylommatophora</taxon>
        <taxon>Helicina</taxon>
        <taxon>Arionoidea</taxon>
        <taxon>Arionidae</taxon>
        <taxon>Arion</taxon>
    </lineage>
</organism>
<proteinExistence type="inferred from homology"/>
<evidence type="ECO:0000313" key="5">
    <source>
        <dbReference type="EMBL" id="CEK80869.1"/>
    </source>
</evidence>
<feature type="region of interest" description="Disordered" evidence="3">
    <location>
        <begin position="162"/>
        <end position="195"/>
    </location>
</feature>
<feature type="region of interest" description="Disordered" evidence="3">
    <location>
        <begin position="494"/>
        <end position="513"/>
    </location>
</feature>